<dbReference type="EMBL" id="CAJEWN010000037">
    <property type="protein sequence ID" value="CAD2146344.1"/>
    <property type="molecule type" value="Genomic_DNA"/>
</dbReference>
<sequence>MNGYIMENIDPIATNDDREYLMEFARGIAEVVIEDIFVNTVEKQMSNWQKLVHKLQTQNLSPCVLGSAVALLIACFKDICVSEGWHKNFVKFFLSVLDEMRGVLNKIWDFFVKAWKWLCSVGDVEKKIIE</sequence>
<reference evidence="1 2" key="1">
    <citation type="submission" date="2020-08" db="EMBL/GenBank/DDBJ databases">
        <authorList>
            <person name="Koutsovoulos G."/>
            <person name="Danchin GJ E."/>
        </authorList>
    </citation>
    <scope>NUCLEOTIDE SEQUENCE [LARGE SCALE GENOMIC DNA]</scope>
</reference>
<dbReference type="AlphaFoldDB" id="A0A6V7U6J0"/>
<evidence type="ECO:0000313" key="2">
    <source>
        <dbReference type="Proteomes" id="UP000580250"/>
    </source>
</evidence>
<evidence type="ECO:0000313" key="1">
    <source>
        <dbReference type="EMBL" id="CAD2146344.1"/>
    </source>
</evidence>
<proteinExistence type="predicted"/>
<dbReference type="Proteomes" id="UP000580250">
    <property type="component" value="Unassembled WGS sequence"/>
</dbReference>
<name>A0A6V7U6J0_MELEN</name>
<accession>A0A6V7U6J0</accession>
<gene>
    <name evidence="1" type="ORF">MENT_LOCUS8579</name>
</gene>
<protein>
    <submittedName>
        <fullName evidence="1">Uncharacterized protein</fullName>
    </submittedName>
</protein>
<organism evidence="1 2">
    <name type="scientific">Meloidogyne enterolobii</name>
    <name type="common">Root-knot nematode worm</name>
    <name type="synonym">Meloidogyne mayaguensis</name>
    <dbReference type="NCBI Taxonomy" id="390850"/>
    <lineage>
        <taxon>Eukaryota</taxon>
        <taxon>Metazoa</taxon>
        <taxon>Ecdysozoa</taxon>
        <taxon>Nematoda</taxon>
        <taxon>Chromadorea</taxon>
        <taxon>Rhabditida</taxon>
        <taxon>Tylenchina</taxon>
        <taxon>Tylenchomorpha</taxon>
        <taxon>Tylenchoidea</taxon>
        <taxon>Meloidogynidae</taxon>
        <taxon>Meloidogyninae</taxon>
        <taxon>Meloidogyne</taxon>
    </lineage>
</organism>
<comment type="caution">
    <text evidence="1">The sequence shown here is derived from an EMBL/GenBank/DDBJ whole genome shotgun (WGS) entry which is preliminary data.</text>
</comment>